<dbReference type="EnsemblMetazoa" id="AQUA010078-RA">
    <property type="protein sequence ID" value="AQUA010078-PA"/>
    <property type="gene ID" value="AQUA010078"/>
</dbReference>
<sequence length="318" mass="35621">MNLLVIISVLCCSQFGASYVIVDRDRDSSNTDPQLVGIGSYADHGVPPAHSPIGTLSNAPIDPYAKKLLQLYYLVQVMRSYHRPAYQEPTTILSNLIDRLTKEDLRDELERLLSGVDGFEEVFNIGEYAARDPIKEQLANDFRLLFPLVVKTLTGLRESGHMGNDVTAMEDTLQGKLRDAFNDFRGLLVRVVQSESEVLNEIEELQQTTFNKPGGNDVNWNVDEKRSEAVPSAVEIVYVTEQPVASDKAVVNDYDLEVDSSSMAVMVKDPEMAALIPHIVEQLRLENVTPEERDALAEIFDDLWPLMVAEADRLRTEP</sequence>
<evidence type="ECO:0000256" key="1">
    <source>
        <dbReference type="SAM" id="SignalP"/>
    </source>
</evidence>
<reference evidence="2" key="1">
    <citation type="submission" date="2020-05" db="UniProtKB">
        <authorList>
            <consortium name="EnsemblMetazoa"/>
        </authorList>
    </citation>
    <scope>IDENTIFICATION</scope>
    <source>
        <strain evidence="2">SANGQUA</strain>
    </source>
</reference>
<keyword evidence="1" id="KW-0732">Signal</keyword>
<name>A0A182XJP4_ANOQN</name>
<feature type="chain" id="PRO_5008143033" evidence="1">
    <location>
        <begin position="19"/>
        <end position="318"/>
    </location>
</feature>
<dbReference type="VEuPathDB" id="VectorBase:AQUA010078"/>
<accession>A0A182XJP4</accession>
<keyword evidence="3" id="KW-1185">Reference proteome</keyword>
<feature type="signal peptide" evidence="1">
    <location>
        <begin position="1"/>
        <end position="18"/>
    </location>
</feature>
<dbReference type="AlphaFoldDB" id="A0A182XJP4"/>
<proteinExistence type="predicted"/>
<dbReference type="STRING" id="34691.A0A182XJP4"/>
<protein>
    <submittedName>
        <fullName evidence="2">Uncharacterized protein</fullName>
    </submittedName>
</protein>
<dbReference type="Proteomes" id="UP000076407">
    <property type="component" value="Unassembled WGS sequence"/>
</dbReference>
<organism evidence="2 3">
    <name type="scientific">Anopheles quadriannulatus</name>
    <name type="common">Mosquito</name>
    <dbReference type="NCBI Taxonomy" id="34691"/>
    <lineage>
        <taxon>Eukaryota</taxon>
        <taxon>Metazoa</taxon>
        <taxon>Ecdysozoa</taxon>
        <taxon>Arthropoda</taxon>
        <taxon>Hexapoda</taxon>
        <taxon>Insecta</taxon>
        <taxon>Pterygota</taxon>
        <taxon>Neoptera</taxon>
        <taxon>Endopterygota</taxon>
        <taxon>Diptera</taxon>
        <taxon>Nematocera</taxon>
        <taxon>Culicoidea</taxon>
        <taxon>Culicidae</taxon>
        <taxon>Anophelinae</taxon>
        <taxon>Anopheles</taxon>
    </lineage>
</organism>
<evidence type="ECO:0000313" key="2">
    <source>
        <dbReference type="EnsemblMetazoa" id="AQUA010078-PA"/>
    </source>
</evidence>
<evidence type="ECO:0000313" key="3">
    <source>
        <dbReference type="Proteomes" id="UP000076407"/>
    </source>
</evidence>